<name>A0AAD4HT43_9PEZI</name>
<organism evidence="1 2">
    <name type="scientific">Staphylotrichum longicolle</name>
    <dbReference type="NCBI Taxonomy" id="669026"/>
    <lineage>
        <taxon>Eukaryota</taxon>
        <taxon>Fungi</taxon>
        <taxon>Dikarya</taxon>
        <taxon>Ascomycota</taxon>
        <taxon>Pezizomycotina</taxon>
        <taxon>Sordariomycetes</taxon>
        <taxon>Sordariomycetidae</taxon>
        <taxon>Sordariales</taxon>
        <taxon>Chaetomiaceae</taxon>
        <taxon>Staphylotrichum</taxon>
    </lineage>
</organism>
<keyword evidence="2" id="KW-1185">Reference proteome</keyword>
<dbReference type="EMBL" id="JAHCVI010000006">
    <property type="protein sequence ID" value="KAG7284254.1"/>
    <property type="molecule type" value="Genomic_DNA"/>
</dbReference>
<protein>
    <submittedName>
        <fullName evidence="1">Uncharacterized protein</fullName>
    </submittedName>
</protein>
<evidence type="ECO:0000313" key="1">
    <source>
        <dbReference type="EMBL" id="KAG7284254.1"/>
    </source>
</evidence>
<comment type="caution">
    <text evidence="1">The sequence shown here is derived from an EMBL/GenBank/DDBJ whole genome shotgun (WGS) entry which is preliminary data.</text>
</comment>
<evidence type="ECO:0000313" key="2">
    <source>
        <dbReference type="Proteomes" id="UP001197093"/>
    </source>
</evidence>
<gene>
    <name evidence="1" type="ORF">NEMBOFW57_010618</name>
</gene>
<dbReference type="AlphaFoldDB" id="A0AAD4HT43"/>
<proteinExistence type="predicted"/>
<accession>A0AAD4HT43</accession>
<sequence length="278" mass="32226">MPRLSEIKYSHEETVSAISGYFDFLAAMYLDEDAIQRPPEGGWLEITPDRLRGLGKTDKVVELLRHIPYLRSGEWYHQSEAEAAPSGIHFYNWIEAIRRVDHPDSNREIGDPNIFTEPPEDWGLVPAHVVGLITTKQDLWLLDTELGVIYWVSGPGWLCLQPTREPVLDDAYDIGESETDWRLEPSWAIVDFFELLKDAFRQLNSIPLTPTVVLDPKGVKLSGIREEALALVQTIYREHGWPDMARYRKDECLRAIRETLKERYGEECRQLFIDMDKW</sequence>
<reference evidence="1" key="1">
    <citation type="submission" date="2023-02" db="EMBL/GenBank/DDBJ databases">
        <authorList>
            <person name="Palmer J.M."/>
        </authorList>
    </citation>
    <scope>NUCLEOTIDE SEQUENCE</scope>
    <source>
        <strain evidence="1">FW57</strain>
    </source>
</reference>
<dbReference type="Proteomes" id="UP001197093">
    <property type="component" value="Unassembled WGS sequence"/>
</dbReference>